<evidence type="ECO:0000256" key="2">
    <source>
        <dbReference type="ARBA" id="ARBA00021975"/>
    </source>
</evidence>
<evidence type="ECO:0000313" key="9">
    <source>
        <dbReference type="EMBL" id="CAA9569912.1"/>
    </source>
</evidence>
<dbReference type="CDD" id="cd16926">
    <property type="entry name" value="HATPase_MutL-MLH-PMS-like"/>
    <property type="match status" value="1"/>
</dbReference>
<dbReference type="SMART" id="SM00853">
    <property type="entry name" value="MutL_C"/>
    <property type="match status" value="1"/>
</dbReference>
<dbReference type="InterPro" id="IPR013507">
    <property type="entry name" value="DNA_mismatch_S5_2-like"/>
</dbReference>
<proteinExistence type="inferred from homology"/>
<reference evidence="9" key="1">
    <citation type="submission" date="2020-02" db="EMBL/GenBank/DDBJ databases">
        <authorList>
            <person name="Meier V. D."/>
        </authorList>
    </citation>
    <scope>NUCLEOTIDE SEQUENCE</scope>
    <source>
        <strain evidence="9">AVDCRST_MAG49</strain>
    </source>
</reference>
<dbReference type="InterPro" id="IPR014762">
    <property type="entry name" value="DNA_mismatch_repair_CS"/>
</dbReference>
<dbReference type="AlphaFoldDB" id="A0A6J4VAE9"/>
<evidence type="ECO:0000259" key="7">
    <source>
        <dbReference type="SMART" id="SM00853"/>
    </source>
</evidence>
<dbReference type="GO" id="GO:0030983">
    <property type="term" value="F:mismatched DNA binding"/>
    <property type="evidence" value="ECO:0007669"/>
    <property type="project" value="InterPro"/>
</dbReference>
<dbReference type="InterPro" id="IPR014721">
    <property type="entry name" value="Ribsml_uS5_D2-typ_fold_subgr"/>
</dbReference>
<dbReference type="GO" id="GO:0016887">
    <property type="term" value="F:ATP hydrolysis activity"/>
    <property type="evidence" value="ECO:0007669"/>
    <property type="project" value="InterPro"/>
</dbReference>
<comment type="function">
    <text evidence="5">This protein is involved in the repair of mismatches in DNA. It is required for dam-dependent methyl-directed DNA mismatch repair. May act as a 'molecular matchmaker', a protein that promotes the formation of a stable complex between two or more DNA-binding proteins in an ATP-dependent manner without itself being part of a final effector complex.</text>
</comment>
<dbReference type="InterPro" id="IPR042120">
    <property type="entry name" value="MutL_C_dimsub"/>
</dbReference>
<evidence type="ECO:0000256" key="5">
    <source>
        <dbReference type="HAMAP-Rule" id="MF_00149"/>
    </source>
</evidence>
<dbReference type="CDD" id="cd00782">
    <property type="entry name" value="MutL_Trans"/>
    <property type="match status" value="1"/>
</dbReference>
<dbReference type="InterPro" id="IPR038973">
    <property type="entry name" value="MutL/Mlh/Pms-like"/>
</dbReference>
<dbReference type="InterPro" id="IPR036890">
    <property type="entry name" value="HATPase_C_sf"/>
</dbReference>
<keyword evidence="3 5" id="KW-0227">DNA damage</keyword>
<evidence type="ECO:0000259" key="8">
    <source>
        <dbReference type="SMART" id="SM01340"/>
    </source>
</evidence>
<protein>
    <recommendedName>
        <fullName evidence="2 5">DNA mismatch repair protein MutL</fullName>
    </recommendedName>
</protein>
<feature type="domain" description="MutL C-terminal dimerisation" evidence="7">
    <location>
        <begin position="400"/>
        <end position="540"/>
    </location>
</feature>
<comment type="similarity">
    <text evidence="1 5">Belongs to the DNA mismatch repair MutL/HexB family.</text>
</comment>
<dbReference type="SUPFAM" id="SSF55874">
    <property type="entry name" value="ATPase domain of HSP90 chaperone/DNA topoisomerase II/histidine kinase"/>
    <property type="match status" value="1"/>
</dbReference>
<dbReference type="GO" id="GO:0006298">
    <property type="term" value="P:mismatch repair"/>
    <property type="evidence" value="ECO:0007669"/>
    <property type="project" value="UniProtKB-UniRule"/>
</dbReference>
<dbReference type="PANTHER" id="PTHR10073:SF12">
    <property type="entry name" value="DNA MISMATCH REPAIR PROTEIN MLH1"/>
    <property type="match status" value="1"/>
</dbReference>
<dbReference type="FunFam" id="3.30.565.10:FF:000003">
    <property type="entry name" value="DNA mismatch repair endonuclease MutL"/>
    <property type="match status" value="1"/>
</dbReference>
<dbReference type="InterPro" id="IPR014790">
    <property type="entry name" value="MutL_C"/>
</dbReference>
<dbReference type="Gene3D" id="3.30.1370.100">
    <property type="entry name" value="MutL, C-terminal domain, regulatory subdomain"/>
    <property type="match status" value="1"/>
</dbReference>
<dbReference type="Gene3D" id="3.30.1540.20">
    <property type="entry name" value="MutL, C-terminal domain, dimerisation subdomain"/>
    <property type="match status" value="1"/>
</dbReference>
<dbReference type="SUPFAM" id="SSF118116">
    <property type="entry name" value="DNA mismatch repair protein MutL"/>
    <property type="match status" value="1"/>
</dbReference>
<dbReference type="HAMAP" id="MF_00149">
    <property type="entry name" value="DNA_mis_repair"/>
    <property type="match status" value="1"/>
</dbReference>
<dbReference type="Gene3D" id="3.30.230.10">
    <property type="match status" value="1"/>
</dbReference>
<dbReference type="Pfam" id="PF01119">
    <property type="entry name" value="DNA_mis_repair"/>
    <property type="match status" value="1"/>
</dbReference>
<dbReference type="GO" id="GO:0140664">
    <property type="term" value="F:ATP-dependent DNA damage sensor activity"/>
    <property type="evidence" value="ECO:0007669"/>
    <property type="project" value="InterPro"/>
</dbReference>
<dbReference type="GO" id="GO:0032300">
    <property type="term" value="C:mismatch repair complex"/>
    <property type="evidence" value="ECO:0007669"/>
    <property type="project" value="InterPro"/>
</dbReference>
<accession>A0A6J4VAE9</accession>
<keyword evidence="4 5" id="KW-0234">DNA repair</keyword>
<dbReference type="Pfam" id="PF08676">
    <property type="entry name" value="MutL_C"/>
    <property type="match status" value="1"/>
</dbReference>
<feature type="domain" description="DNA mismatch repair protein S5" evidence="8">
    <location>
        <begin position="211"/>
        <end position="334"/>
    </location>
</feature>
<dbReference type="GO" id="GO:0005524">
    <property type="term" value="F:ATP binding"/>
    <property type="evidence" value="ECO:0007669"/>
    <property type="project" value="InterPro"/>
</dbReference>
<evidence type="ECO:0000256" key="3">
    <source>
        <dbReference type="ARBA" id="ARBA00022763"/>
    </source>
</evidence>
<dbReference type="SMART" id="SM01340">
    <property type="entry name" value="DNA_mis_repair"/>
    <property type="match status" value="1"/>
</dbReference>
<sequence>MATPGIRLLDEQTIGKIAAGEVVERPASVAKELLENALDAGAGRVAITIANGGNDLIEVADDGRGMAETDLEVALQRHGTSKLRRFDDLLTLSSLGFRGEALPSIAAVSALAIRTRERSAAVGSAVEVTFGEVGPVRAVAAPVGTTVSVRDLFGNVPVRRKFLRQSATEGGYIVRAVSAYAAAYPGVAISLTVDGRRGFASDGAGDPVAAATAIWGPEVGSAALPLAPLDEAAAVPGVSVTGWVGAPSVTRSHRNGIVLFVNGRWVQNRALSFALEETYHSLLMVGRHPVAVVRVRLDPALVDVNVHPTKAEVKFVDERAACRAVQRATHAALAGAPRDGLPTMRLGTSGGDVPQQSDLAMGLPRPVFPGATAGDREEPASRGGADADAAHPSGVPVLRVLGQVGGTYIIAEGPEGMYLIDQHAAHERVMYERILAQLAARAVDRQPLLDPLLVELGPEELAIWERSAAELSEIGFEIEAFDEGTVAVRAIPALVRGVNVAERLRLILRELAEGGAGDSWLDSVAISAACHTSIRAGQVLSLAEMRELVAELERSRQPRACGHGRPTMLHLAQHELERQFSRR</sequence>
<gene>
    <name evidence="5" type="primary">mutL</name>
    <name evidence="9" type="ORF">AVDCRST_MAG49-3487</name>
</gene>
<dbReference type="InterPro" id="IPR020568">
    <property type="entry name" value="Ribosomal_Su5_D2-typ_SF"/>
</dbReference>
<evidence type="ECO:0000256" key="4">
    <source>
        <dbReference type="ARBA" id="ARBA00023204"/>
    </source>
</evidence>
<dbReference type="InterPro" id="IPR002099">
    <property type="entry name" value="MutL/Mlh/PMS"/>
</dbReference>
<evidence type="ECO:0000256" key="1">
    <source>
        <dbReference type="ARBA" id="ARBA00006082"/>
    </source>
</evidence>
<evidence type="ECO:0000256" key="6">
    <source>
        <dbReference type="SAM" id="MobiDB-lite"/>
    </source>
</evidence>
<dbReference type="Gene3D" id="3.30.565.10">
    <property type="entry name" value="Histidine kinase-like ATPase, C-terminal domain"/>
    <property type="match status" value="1"/>
</dbReference>
<organism evidence="9">
    <name type="scientific">uncultured Thermomicrobiales bacterium</name>
    <dbReference type="NCBI Taxonomy" id="1645740"/>
    <lineage>
        <taxon>Bacteria</taxon>
        <taxon>Pseudomonadati</taxon>
        <taxon>Thermomicrobiota</taxon>
        <taxon>Thermomicrobia</taxon>
        <taxon>Thermomicrobiales</taxon>
        <taxon>environmental samples</taxon>
    </lineage>
</organism>
<dbReference type="NCBIfam" id="TIGR00585">
    <property type="entry name" value="mutl"/>
    <property type="match status" value="1"/>
</dbReference>
<feature type="region of interest" description="Disordered" evidence="6">
    <location>
        <begin position="366"/>
        <end position="389"/>
    </location>
</feature>
<name>A0A6J4VAE9_9BACT</name>
<dbReference type="PANTHER" id="PTHR10073">
    <property type="entry name" value="DNA MISMATCH REPAIR PROTEIN MLH, PMS, MUTL"/>
    <property type="match status" value="1"/>
</dbReference>
<dbReference type="PROSITE" id="PS00058">
    <property type="entry name" value="DNA_MISMATCH_REPAIR_1"/>
    <property type="match status" value="1"/>
</dbReference>
<dbReference type="InterPro" id="IPR020667">
    <property type="entry name" value="DNA_mismatch_repair_MutL"/>
</dbReference>
<dbReference type="SUPFAM" id="SSF54211">
    <property type="entry name" value="Ribosomal protein S5 domain 2-like"/>
    <property type="match status" value="1"/>
</dbReference>
<dbReference type="InterPro" id="IPR037198">
    <property type="entry name" value="MutL_C_sf"/>
</dbReference>
<dbReference type="Pfam" id="PF13589">
    <property type="entry name" value="HATPase_c_3"/>
    <property type="match status" value="1"/>
</dbReference>
<dbReference type="InterPro" id="IPR042121">
    <property type="entry name" value="MutL_C_regsub"/>
</dbReference>
<dbReference type="EMBL" id="CADCWG010000241">
    <property type="protein sequence ID" value="CAA9569912.1"/>
    <property type="molecule type" value="Genomic_DNA"/>
</dbReference>